<reference evidence="1" key="1">
    <citation type="submission" date="2021-02" db="EMBL/GenBank/DDBJ databases">
        <title>Genomic Encyclopedia of Type Strains, Phase IV (KMG-V): Genome sequencing to study the core and pangenomes of soil and plant-associated prokaryotes.</title>
        <authorList>
            <person name="Whitman W."/>
        </authorList>
    </citation>
    <scope>NUCLEOTIDE SEQUENCE</scope>
    <source>
        <strain evidence="1">USDA 406</strain>
    </source>
</reference>
<dbReference type="InterPro" id="IPR050639">
    <property type="entry name" value="SSR_resolvase"/>
</dbReference>
<sequence length="690" mass="78334">MPMNSEASQKITATHLSRMAYLYVRQSTLRQVFENTESTQRQYALRDRAVALGWPLDRIVVIDCDLGQSGASATDREGFQRLVSEVGLGRVGIVLGLEVSRLARNNTDWHRLLELCALADTLILDEDGLYDPAHFNDRLLLGLKGTMSEAELHVLKARLRGGILSRARRGELKQMVPVGFVHDAHERVILDPDIQVQAAVRLFFDTFRRTGSCLAVVKDFHAKKLLFPRRLRSGAHKGELVWAELLHCRARQIIHNPRYAGAFVFGRTKHRRLPSGKYTSRQVPSEEWILLRDVHPGYISWEDYRSNLDRVKGNGLAWSTERHRGPPREGTALLQGLVICGSCGERMSVRYHHHHNQQVPTYWCGRRPMFRGEIGLCQTVHGSALDAAIGDILIEAMTPLAIEVALGVQQELANRQDEADRLRRQHVERAKYDAELAQRRFLKVDPDNRLVADALEADWNTKLRALAAAQDAYDKASTVDVGVVTDAERTELMALATDFPRLWRNPRTQMKDKKRMLRLLIEDITLSKGDTLHVDIRFVGGATRSLDLPLPKSCVELRTTDAAVIEEIDRLIDTYTDKEIAGLLNERGVRTVVSTPWTATRIGRLRHTYHLTDRRERLLAQGLLTPQDVAARYNVVVSTVHMWRRRGLLRAHPINDRGDFLYEIPPEGLPGKFIHKRDYQVDPATSSSRN</sequence>
<dbReference type="Proteomes" id="UP000673383">
    <property type="component" value="Unassembled WGS sequence"/>
</dbReference>
<dbReference type="InterPro" id="IPR038109">
    <property type="entry name" value="DNA_bind_recomb_sf"/>
</dbReference>
<dbReference type="CDD" id="cd00338">
    <property type="entry name" value="Ser_Recombinase"/>
    <property type="match status" value="1"/>
</dbReference>
<proteinExistence type="predicted"/>
<dbReference type="SMART" id="SM00857">
    <property type="entry name" value="Resolvase"/>
    <property type="match status" value="1"/>
</dbReference>
<dbReference type="InterPro" id="IPR025827">
    <property type="entry name" value="Zn_ribbon_recom_dom"/>
</dbReference>
<dbReference type="Pfam" id="PF00239">
    <property type="entry name" value="Resolvase"/>
    <property type="match status" value="1"/>
</dbReference>
<dbReference type="EMBL" id="JAFICZ010000001">
    <property type="protein sequence ID" value="MBP1293642.1"/>
    <property type="molecule type" value="Genomic_DNA"/>
</dbReference>
<dbReference type="Pfam" id="PF07508">
    <property type="entry name" value="Recombinase"/>
    <property type="match status" value="1"/>
</dbReference>
<dbReference type="AlphaFoldDB" id="A0A8I1Y5N5"/>
<dbReference type="Gene3D" id="3.40.50.1390">
    <property type="entry name" value="Resolvase, N-terminal catalytic domain"/>
    <property type="match status" value="1"/>
</dbReference>
<dbReference type="InterPro" id="IPR006119">
    <property type="entry name" value="Resolv_N"/>
</dbReference>
<protein>
    <submittedName>
        <fullName evidence="1">DNA invertase Pin-like site-specific DNA recombinase</fullName>
    </submittedName>
</protein>
<dbReference type="InterPro" id="IPR011109">
    <property type="entry name" value="DNA_bind_recombinase_dom"/>
</dbReference>
<dbReference type="Gene3D" id="3.90.1750.20">
    <property type="entry name" value="Putative Large Serine Recombinase, Chain B, Domain 2"/>
    <property type="match status" value="1"/>
</dbReference>
<dbReference type="GO" id="GO:0003677">
    <property type="term" value="F:DNA binding"/>
    <property type="evidence" value="ECO:0007669"/>
    <property type="project" value="InterPro"/>
</dbReference>
<dbReference type="InterPro" id="IPR036162">
    <property type="entry name" value="Resolvase-like_N_sf"/>
</dbReference>
<gene>
    <name evidence="1" type="ORF">JOH49_003395</name>
</gene>
<dbReference type="SUPFAM" id="SSF53041">
    <property type="entry name" value="Resolvase-like"/>
    <property type="match status" value="1"/>
</dbReference>
<dbReference type="PANTHER" id="PTHR30461:SF23">
    <property type="entry name" value="DNA RECOMBINASE-RELATED"/>
    <property type="match status" value="1"/>
</dbReference>
<dbReference type="PROSITE" id="PS51737">
    <property type="entry name" value="RECOMBINASE_DNA_BIND"/>
    <property type="match status" value="1"/>
</dbReference>
<accession>A0A8I1Y5N5</accession>
<dbReference type="RefSeq" id="WP_197971352.1">
    <property type="nucleotide sequence ID" value="NZ_CP126003.1"/>
</dbReference>
<dbReference type="Pfam" id="PF13408">
    <property type="entry name" value="Zn_ribbon_recom"/>
    <property type="match status" value="1"/>
</dbReference>
<organism evidence="1 2">
    <name type="scientific">Bradyrhizobium elkanii</name>
    <dbReference type="NCBI Taxonomy" id="29448"/>
    <lineage>
        <taxon>Bacteria</taxon>
        <taxon>Pseudomonadati</taxon>
        <taxon>Pseudomonadota</taxon>
        <taxon>Alphaproteobacteria</taxon>
        <taxon>Hyphomicrobiales</taxon>
        <taxon>Nitrobacteraceae</taxon>
        <taxon>Bradyrhizobium</taxon>
    </lineage>
</organism>
<dbReference type="PANTHER" id="PTHR30461">
    <property type="entry name" value="DNA-INVERTASE FROM LAMBDOID PROPHAGE"/>
    <property type="match status" value="1"/>
</dbReference>
<comment type="caution">
    <text evidence="1">The sequence shown here is derived from an EMBL/GenBank/DDBJ whole genome shotgun (WGS) entry which is preliminary data.</text>
</comment>
<evidence type="ECO:0000313" key="1">
    <source>
        <dbReference type="EMBL" id="MBP1293642.1"/>
    </source>
</evidence>
<name>A0A8I1Y5N5_BRAEL</name>
<dbReference type="PROSITE" id="PS51736">
    <property type="entry name" value="RECOMBINASES_3"/>
    <property type="match status" value="1"/>
</dbReference>
<evidence type="ECO:0000313" key="2">
    <source>
        <dbReference type="Proteomes" id="UP000673383"/>
    </source>
</evidence>
<dbReference type="GO" id="GO:0000150">
    <property type="term" value="F:DNA strand exchange activity"/>
    <property type="evidence" value="ECO:0007669"/>
    <property type="project" value="InterPro"/>
</dbReference>